<dbReference type="Gene3D" id="3.30.300.30">
    <property type="match status" value="1"/>
</dbReference>
<dbReference type="InterPro" id="IPR050237">
    <property type="entry name" value="ATP-dep_AMP-bd_enzyme"/>
</dbReference>
<dbReference type="Gene3D" id="3.40.50.12780">
    <property type="entry name" value="N-terminal domain of ligase-like"/>
    <property type="match status" value="1"/>
</dbReference>
<dbReference type="InterPro" id="IPR045851">
    <property type="entry name" value="AMP-bd_C_sf"/>
</dbReference>
<dbReference type="RefSeq" id="WP_149764537.1">
    <property type="nucleotide sequence ID" value="NZ_FTMK01000003.1"/>
</dbReference>
<gene>
    <name evidence="2" type="ORF">SAMN05421641_103196</name>
</gene>
<keyword evidence="2" id="KW-0436">Ligase</keyword>
<proteinExistence type="predicted"/>
<dbReference type="PANTHER" id="PTHR43767">
    <property type="entry name" value="LONG-CHAIN-FATTY-ACID--COA LIGASE"/>
    <property type="match status" value="1"/>
</dbReference>
<evidence type="ECO:0000313" key="2">
    <source>
        <dbReference type="EMBL" id="SIQ08640.1"/>
    </source>
</evidence>
<dbReference type="PANTHER" id="PTHR43767:SF1">
    <property type="entry name" value="NONRIBOSOMAL PEPTIDE SYNTHASE PES1 (EUROFUNG)-RELATED"/>
    <property type="match status" value="1"/>
</dbReference>
<dbReference type="PROSITE" id="PS00455">
    <property type="entry name" value="AMP_BINDING"/>
    <property type="match status" value="1"/>
</dbReference>
<dbReference type="InterPro" id="IPR042099">
    <property type="entry name" value="ANL_N_sf"/>
</dbReference>
<sequence>MMNWGEEFAPLRQRHGERIGIVDDEGQHRIAEVLDRAAGIADELRRQGLGPGDFVATVFHNSALAAAASYGVALAGITEVPANPALSEAELAHVLACSTARLALVDGSDQSLPAMSVRLLDVRAIAPRPLTARGWPDVAPDAPSRIVFTSGTTGPAKGAIHSHRGRWTGALMLRAALPLLPDGANRILLMTPFSHGSSLLTFAFLAHGASVHLLRGVDPETVLPLLASGSITEIFAPPTVLAKLTAAAAGPDHAGRRWPLRTILTGTAPLTPLIYRRAVECFGPIIRVTYGKSEIFNPITVLDPAETAEVYAEGQAAGEGLCVGWPASGVRIAIRDETGRALPPGETGRIHLLSPHLSQGYMTLDGPRMLAPGEYHDTGDLGRIDARGRLFLVSRQSDMMKTGGYKVSPDEVERALAPHLPESELIVLGYPSDYWGEIVTLVAASPPADWLDRLEPALRELTGYKRPRLFVAMGELPRNSIGKIARAQLRRWIGAHYDLVEQPRPQLRPRHAGAEQ</sequence>
<dbReference type="AlphaFoldDB" id="A0A1N6PWC5"/>
<dbReference type="GO" id="GO:0016878">
    <property type="term" value="F:acid-thiol ligase activity"/>
    <property type="evidence" value="ECO:0007669"/>
    <property type="project" value="UniProtKB-ARBA"/>
</dbReference>
<dbReference type="InterPro" id="IPR000873">
    <property type="entry name" value="AMP-dep_synth/lig_dom"/>
</dbReference>
<organism evidence="2 3">
    <name type="scientific">Paracoccus thiocyanatus</name>
    <dbReference type="NCBI Taxonomy" id="34006"/>
    <lineage>
        <taxon>Bacteria</taxon>
        <taxon>Pseudomonadati</taxon>
        <taxon>Pseudomonadota</taxon>
        <taxon>Alphaproteobacteria</taxon>
        <taxon>Rhodobacterales</taxon>
        <taxon>Paracoccaceae</taxon>
        <taxon>Paracoccus</taxon>
    </lineage>
</organism>
<accession>A0A1N6PWC5</accession>
<evidence type="ECO:0000259" key="1">
    <source>
        <dbReference type="Pfam" id="PF00501"/>
    </source>
</evidence>
<dbReference type="Proteomes" id="UP000323956">
    <property type="component" value="Unassembled WGS sequence"/>
</dbReference>
<dbReference type="OrthoDB" id="9803968at2"/>
<feature type="domain" description="AMP-dependent synthetase/ligase" evidence="1">
    <location>
        <begin position="13"/>
        <end position="361"/>
    </location>
</feature>
<reference evidence="2 3" key="1">
    <citation type="submission" date="2017-01" db="EMBL/GenBank/DDBJ databases">
        <authorList>
            <person name="Varghese N."/>
            <person name="Submissions S."/>
        </authorList>
    </citation>
    <scope>NUCLEOTIDE SEQUENCE [LARGE SCALE GENOMIC DNA]</scope>
    <source>
        <strain evidence="2 3">ATCC 700171</strain>
    </source>
</reference>
<dbReference type="SUPFAM" id="SSF56801">
    <property type="entry name" value="Acetyl-CoA synthetase-like"/>
    <property type="match status" value="1"/>
</dbReference>
<evidence type="ECO:0000313" key="3">
    <source>
        <dbReference type="Proteomes" id="UP000323956"/>
    </source>
</evidence>
<dbReference type="Pfam" id="PF00501">
    <property type="entry name" value="AMP-binding"/>
    <property type="match status" value="1"/>
</dbReference>
<name>A0A1N6PWC5_9RHOB</name>
<dbReference type="InterPro" id="IPR020845">
    <property type="entry name" value="AMP-binding_CS"/>
</dbReference>
<protein>
    <submittedName>
        <fullName evidence="2">Acyl-CoA synthetase (AMP-forming)/AMP-acid ligase II</fullName>
    </submittedName>
</protein>
<dbReference type="EMBL" id="FTMK01000003">
    <property type="protein sequence ID" value="SIQ08640.1"/>
    <property type="molecule type" value="Genomic_DNA"/>
</dbReference>